<organism evidence="1 2">
    <name type="scientific">Mucilaginibacter limnophilus</name>
    <dbReference type="NCBI Taxonomy" id="1932778"/>
    <lineage>
        <taxon>Bacteria</taxon>
        <taxon>Pseudomonadati</taxon>
        <taxon>Bacteroidota</taxon>
        <taxon>Sphingobacteriia</taxon>
        <taxon>Sphingobacteriales</taxon>
        <taxon>Sphingobacteriaceae</taxon>
        <taxon>Mucilaginibacter</taxon>
    </lineage>
</organism>
<reference evidence="1 2" key="1">
    <citation type="submission" date="2019-01" db="EMBL/GenBank/DDBJ databases">
        <authorList>
            <person name="Chen W.-M."/>
        </authorList>
    </citation>
    <scope>NUCLEOTIDE SEQUENCE [LARGE SCALE GENOMIC DNA]</scope>
    <source>
        <strain evidence="1 2">YBJ-36</strain>
    </source>
</reference>
<evidence type="ECO:0000313" key="2">
    <source>
        <dbReference type="Proteomes" id="UP000282759"/>
    </source>
</evidence>
<dbReference type="OrthoDB" id="707631at2"/>
<dbReference type="Proteomes" id="UP000282759">
    <property type="component" value="Unassembled WGS sequence"/>
</dbReference>
<name>A0A437MUD3_9SPHI</name>
<sequence length="187" mass="21967">MKEKASNQAQKQRLEAAFKVLDNPIFSTKACSYCRLFCFTTMSRLKRFIDEQKTISHFRNEIWVKCIHCGNKAIIRFNDDNKTRRITCTSCGFNQEEEDRFLWKGYSKKPSPSLFGCTLWLSASFKEDTLWALNGDHLNYLEKYIASGIRENPNRTGFTMVERLPKFMQVAKNRDTLLKLIKKLKEK</sequence>
<evidence type="ECO:0008006" key="3">
    <source>
        <dbReference type="Google" id="ProtNLM"/>
    </source>
</evidence>
<dbReference type="EMBL" id="SACK01000002">
    <property type="protein sequence ID" value="RVU01279.1"/>
    <property type="molecule type" value="Genomic_DNA"/>
</dbReference>
<accession>A0A437MUD3</accession>
<evidence type="ECO:0000313" key="1">
    <source>
        <dbReference type="EMBL" id="RVU01279.1"/>
    </source>
</evidence>
<gene>
    <name evidence="1" type="ORF">EOD41_04745</name>
</gene>
<comment type="caution">
    <text evidence="1">The sequence shown here is derived from an EMBL/GenBank/DDBJ whole genome shotgun (WGS) entry which is preliminary data.</text>
</comment>
<keyword evidence="2" id="KW-1185">Reference proteome</keyword>
<dbReference type="RefSeq" id="WP_127703654.1">
    <property type="nucleotide sequence ID" value="NZ_SACK01000002.1"/>
</dbReference>
<protein>
    <recommendedName>
        <fullName evidence="3">TFIIB-type zinc ribbon-containing protein</fullName>
    </recommendedName>
</protein>
<dbReference type="AlphaFoldDB" id="A0A437MUD3"/>
<proteinExistence type="predicted"/>